<evidence type="ECO:0000313" key="1">
    <source>
        <dbReference type="EMBL" id="SDZ77018.1"/>
    </source>
</evidence>
<evidence type="ECO:0000313" key="2">
    <source>
        <dbReference type="Proteomes" id="UP000183469"/>
    </source>
</evidence>
<dbReference type="EMBL" id="FNQG01000002">
    <property type="protein sequence ID" value="SDZ77018.1"/>
    <property type="molecule type" value="Genomic_DNA"/>
</dbReference>
<name>A0A1H3VSD8_SELRU</name>
<dbReference type="Proteomes" id="UP000183469">
    <property type="component" value="Unassembled WGS sequence"/>
</dbReference>
<evidence type="ECO:0008006" key="3">
    <source>
        <dbReference type="Google" id="ProtNLM"/>
    </source>
</evidence>
<reference evidence="1 2" key="1">
    <citation type="submission" date="2016-10" db="EMBL/GenBank/DDBJ databases">
        <authorList>
            <person name="de Groot N.N."/>
        </authorList>
    </citation>
    <scope>NUCLEOTIDE SEQUENCE [LARGE SCALE GENOMIC DNA]</scope>
    <source>
        <strain evidence="1 2">DSM 2872</strain>
    </source>
</reference>
<accession>A0A1H3VSD8</accession>
<dbReference type="AlphaFoldDB" id="A0A1H3VSD8"/>
<proteinExistence type="predicted"/>
<sequence>MQKPVIIKYKHVQSLINGAIAYNGLVITANQQMAEAFRKNGVNTQVMEVNMVMRVLLPEWYENTRKLEQFILLDEIIRALEAEYTGKETGNVFRAMYNNKSELIASISALVEIGAESAMLPAESQEQKIFRRIYQEFISDGRSGVGILRKRLFSWERADSFKRELTENVMRTTGRAIGIPRAVYFQGFYYITPLQARLVNAFRQLNIPVYFLNNMNDEDPVYYEIWEKNPRFQEKMAVRWADEDEASSTKAEKKRSIVKYRDAFAMVRKLEKVKAGNTVIYAVMSRQVKELLETFFPERAEKSQLMAYPVGRYLLSLYNMWDDEAGLVLEPDNVRACLSTGWAGSRYEDSKKLLSTYDMVQDYFRACRTVDEWRAAMDRLQEVKQKIMPLFEHTSGEHLGRWREIVTNPFHNLGAFSASDERLAELTSAIKHMAEDAQMLFAGGDTLSLKEHFRKVYKLLKDKAPRELLYEEETEVLRIMLGRLQGNPQHITECRPAGLAEAMSFFLGGKLEDEEAIPDDEVFGPVRGLSDIESAQILHSGKKFMVCGCDSQNMPGQSRPYPWPLTQTYIKSLTCQNEVKARCQDYLHCMDNALLGNRYLFHLADQLEDVEFSWMELVNDKEVNPSVYLLQLKEAYKLTIKDEKQMLKELPEEAAYAGDDNKLTSQAMAVFTSEEKIWPTEIKMDQEFCPQGSWRLFYDYILASHPVFSSTFQMQFYIAVLISLMADMASCSYETAAEQVFVAYPAFNEAEQQERLDFAKRYKTDALAQERQPLADREYTLKRHYLQYLSIDTVNTYLQGGTITPENKEKMCAYCPHKAYCFVKGDAAK</sequence>
<protein>
    <recommendedName>
        <fullName evidence="3">PD-(D/E)XK nuclease superfamily protein</fullName>
    </recommendedName>
</protein>
<gene>
    <name evidence="1" type="ORF">SAMN05660648_00483</name>
</gene>
<organism evidence="1 2">
    <name type="scientific">Selenomonas ruminantium</name>
    <dbReference type="NCBI Taxonomy" id="971"/>
    <lineage>
        <taxon>Bacteria</taxon>
        <taxon>Bacillati</taxon>
        <taxon>Bacillota</taxon>
        <taxon>Negativicutes</taxon>
        <taxon>Selenomonadales</taxon>
        <taxon>Selenomonadaceae</taxon>
        <taxon>Selenomonas</taxon>
    </lineage>
</organism>
<dbReference type="RefSeq" id="WP_074670610.1">
    <property type="nucleotide sequence ID" value="NZ_FNQG01000002.1"/>
</dbReference>
<dbReference type="OrthoDB" id="1956884at2"/>